<reference evidence="1" key="1">
    <citation type="journal article" date="2023" name="Mol. Phylogenet. Evol.">
        <title>Genome-scale phylogeny and comparative genomics of the fungal order Sordariales.</title>
        <authorList>
            <person name="Hensen N."/>
            <person name="Bonometti L."/>
            <person name="Westerberg I."/>
            <person name="Brannstrom I.O."/>
            <person name="Guillou S."/>
            <person name="Cros-Aarteil S."/>
            <person name="Calhoun S."/>
            <person name="Haridas S."/>
            <person name="Kuo A."/>
            <person name="Mondo S."/>
            <person name="Pangilinan J."/>
            <person name="Riley R."/>
            <person name="LaButti K."/>
            <person name="Andreopoulos B."/>
            <person name="Lipzen A."/>
            <person name="Chen C."/>
            <person name="Yan M."/>
            <person name="Daum C."/>
            <person name="Ng V."/>
            <person name="Clum A."/>
            <person name="Steindorff A."/>
            <person name="Ohm R.A."/>
            <person name="Martin F."/>
            <person name="Silar P."/>
            <person name="Natvig D.O."/>
            <person name="Lalanne C."/>
            <person name="Gautier V."/>
            <person name="Ament-Velasquez S.L."/>
            <person name="Kruys A."/>
            <person name="Hutchinson M.I."/>
            <person name="Powell A.J."/>
            <person name="Barry K."/>
            <person name="Miller A.N."/>
            <person name="Grigoriev I.V."/>
            <person name="Debuchy R."/>
            <person name="Gladieux P."/>
            <person name="Hiltunen Thoren M."/>
            <person name="Johannesson H."/>
        </authorList>
    </citation>
    <scope>NUCLEOTIDE SEQUENCE</scope>
    <source>
        <strain evidence="1">CBS 532.94</strain>
    </source>
</reference>
<sequence length="126" mass="14419">MMLNGSWTYETVDGRGGARTALDLRRMELFLDECLETNTTMYTMPLYEYPVFDSYEDGDDDRYVYVYLFLSVSEKEPGCYIRRGLARDTLESRSSSAEIWSTVINGADAPCEEFLGPSVGHRIRIV</sequence>
<comment type="caution">
    <text evidence="1">The sequence shown here is derived from an EMBL/GenBank/DDBJ whole genome shotgun (WGS) entry which is preliminary data.</text>
</comment>
<keyword evidence="2" id="KW-1185">Reference proteome</keyword>
<accession>A0AAN7H6E7</accession>
<organism evidence="1 2">
    <name type="scientific">Achaetomium macrosporum</name>
    <dbReference type="NCBI Taxonomy" id="79813"/>
    <lineage>
        <taxon>Eukaryota</taxon>
        <taxon>Fungi</taxon>
        <taxon>Dikarya</taxon>
        <taxon>Ascomycota</taxon>
        <taxon>Pezizomycotina</taxon>
        <taxon>Sordariomycetes</taxon>
        <taxon>Sordariomycetidae</taxon>
        <taxon>Sordariales</taxon>
        <taxon>Chaetomiaceae</taxon>
        <taxon>Achaetomium</taxon>
    </lineage>
</organism>
<evidence type="ECO:0000313" key="2">
    <source>
        <dbReference type="Proteomes" id="UP001303760"/>
    </source>
</evidence>
<evidence type="ECO:0000313" key="1">
    <source>
        <dbReference type="EMBL" id="KAK4232907.1"/>
    </source>
</evidence>
<gene>
    <name evidence="1" type="ORF">C8A03DRAFT_39433</name>
</gene>
<dbReference type="Proteomes" id="UP001303760">
    <property type="component" value="Unassembled WGS sequence"/>
</dbReference>
<reference evidence="1" key="2">
    <citation type="submission" date="2023-05" db="EMBL/GenBank/DDBJ databases">
        <authorList>
            <consortium name="Lawrence Berkeley National Laboratory"/>
            <person name="Steindorff A."/>
            <person name="Hensen N."/>
            <person name="Bonometti L."/>
            <person name="Westerberg I."/>
            <person name="Brannstrom I.O."/>
            <person name="Guillou S."/>
            <person name="Cros-Aarteil S."/>
            <person name="Calhoun S."/>
            <person name="Haridas S."/>
            <person name="Kuo A."/>
            <person name="Mondo S."/>
            <person name="Pangilinan J."/>
            <person name="Riley R."/>
            <person name="Labutti K."/>
            <person name="Andreopoulos B."/>
            <person name="Lipzen A."/>
            <person name="Chen C."/>
            <person name="Yanf M."/>
            <person name="Daum C."/>
            <person name="Ng V."/>
            <person name="Clum A."/>
            <person name="Ohm R."/>
            <person name="Martin F."/>
            <person name="Silar P."/>
            <person name="Natvig D."/>
            <person name="Lalanne C."/>
            <person name="Gautier V."/>
            <person name="Ament-Velasquez S.L."/>
            <person name="Kruys A."/>
            <person name="Hutchinson M.I."/>
            <person name="Powell A.J."/>
            <person name="Barry K."/>
            <person name="Miller A.N."/>
            <person name="Grigoriev I.V."/>
            <person name="Debuchy R."/>
            <person name="Gladieux P."/>
            <person name="Thoren M.H."/>
            <person name="Johannesson H."/>
        </authorList>
    </citation>
    <scope>NUCLEOTIDE SEQUENCE</scope>
    <source>
        <strain evidence="1">CBS 532.94</strain>
    </source>
</reference>
<proteinExistence type="predicted"/>
<dbReference type="AlphaFoldDB" id="A0AAN7H6E7"/>
<name>A0AAN7H6E7_9PEZI</name>
<protein>
    <submittedName>
        <fullName evidence="1">Uncharacterized protein</fullName>
    </submittedName>
</protein>
<dbReference type="EMBL" id="MU860779">
    <property type="protein sequence ID" value="KAK4232907.1"/>
    <property type="molecule type" value="Genomic_DNA"/>
</dbReference>